<reference evidence="1" key="1">
    <citation type="submission" date="2014-04" db="EMBL/GenBank/DDBJ databases">
        <authorList>
            <person name="Harrison E."/>
        </authorList>
    </citation>
    <scope>NUCLEOTIDE SEQUENCE</scope>
    <source>
        <strain evidence="1">6613</strain>
    </source>
</reference>
<evidence type="ECO:0000313" key="1">
    <source>
        <dbReference type="EMBL" id="BAT23507.1"/>
    </source>
</evidence>
<protein>
    <submittedName>
        <fullName evidence="1">Galactosyltransferase protein</fullName>
    </submittedName>
</protein>
<dbReference type="AlphaFoldDB" id="A0A0P0YQW4"/>
<sequence length="266" mass="30926">MLNFLIPVKNHIDIKNWDIIKKNIQSTLISINNQSDNNWHCYIVCNTGCDLPALPDENKFTILSVDLNKMNVQKSAGLHSYYDAIREDKGQRLYTAFKKCNNDDFFMVVDYDDFIHKDISLYVNKHQNENGWYIDKGYFYSGGNVLIKTKKFDTKCGTSNILKVSLVYEFNNGEKELSISLIKELLGSHRFLKKYMVDKKKEFKSIPFYAALYNIGIPGSTSGTSGVMSNFFSLNVLIRRPDRFVRNFFNIRWFSSKKKKFFGLVN</sequence>
<name>A0A0P0YQW4_9ENTR</name>
<reference evidence="1" key="2">
    <citation type="journal article" date="2015" name="Sci. Rep.">
        <title>Genetic analysis of capsular polysaccharide synthesis gene clusters in 79 capsular types of Klebsiella spp.</title>
        <authorList>
            <person name="Pan Y.J."/>
            <person name="Lin T.L."/>
            <person name="Chen C.T."/>
            <person name="Chen Y.Y."/>
            <person name="Hsieh P.F."/>
            <person name="Hsu C.R."/>
            <person name="Wu M.C."/>
            <person name="Wang J.T."/>
        </authorList>
    </citation>
    <scope>NUCLEOTIDE SEQUENCE</scope>
    <source>
        <strain evidence="1">6613</strain>
    </source>
</reference>
<keyword evidence="1" id="KW-0328">Glycosyltransferase</keyword>
<gene>
    <name evidence="1" type="primary">wckQ</name>
</gene>
<dbReference type="EMBL" id="AB924565">
    <property type="protein sequence ID" value="BAT23507.1"/>
    <property type="molecule type" value="Genomic_DNA"/>
</dbReference>
<keyword evidence="1" id="KW-0808">Transferase</keyword>
<dbReference type="GO" id="GO:0016757">
    <property type="term" value="F:glycosyltransferase activity"/>
    <property type="evidence" value="ECO:0007669"/>
    <property type="project" value="UniProtKB-KW"/>
</dbReference>
<proteinExistence type="predicted"/>
<organism evidence="1">
    <name type="scientific">Klebsiella sp. 6613</name>
    <dbReference type="NCBI Taxonomy" id="97472"/>
    <lineage>
        <taxon>Bacteria</taxon>
        <taxon>Pseudomonadati</taxon>
        <taxon>Pseudomonadota</taxon>
        <taxon>Gammaproteobacteria</taxon>
        <taxon>Enterobacterales</taxon>
        <taxon>Enterobacteriaceae</taxon>
        <taxon>Klebsiella/Raoultella group</taxon>
        <taxon>Klebsiella</taxon>
    </lineage>
</organism>
<accession>A0A0P0YQW4</accession>